<sequence>MGLRDNYSGHHALSRSLFTITLHDYLSRHPPHIHYFPLICMSTLHAHPSPSLFAIFCSLLTSTVSIITEPRKTTLSGSELPPDLIHFSITHFSPIYPTTCMFMRALCTEEIMGRVRIASMQSVHGSSLAQCCPQSCRSIKPLPKTQNPESPKLSLSPS</sequence>
<reference evidence="1" key="1">
    <citation type="journal article" date="2020" name="Stud. Mycol.">
        <title>101 Dothideomycetes genomes: a test case for predicting lifestyles and emergence of pathogens.</title>
        <authorList>
            <person name="Haridas S."/>
            <person name="Albert R."/>
            <person name="Binder M."/>
            <person name="Bloem J."/>
            <person name="Labutti K."/>
            <person name="Salamov A."/>
            <person name="Andreopoulos B."/>
            <person name="Baker S."/>
            <person name="Barry K."/>
            <person name="Bills G."/>
            <person name="Bluhm B."/>
            <person name="Cannon C."/>
            <person name="Castanera R."/>
            <person name="Culley D."/>
            <person name="Daum C."/>
            <person name="Ezra D."/>
            <person name="Gonzalez J."/>
            <person name="Henrissat B."/>
            <person name="Kuo A."/>
            <person name="Liang C."/>
            <person name="Lipzen A."/>
            <person name="Lutzoni F."/>
            <person name="Magnuson J."/>
            <person name="Mondo S."/>
            <person name="Nolan M."/>
            <person name="Ohm R."/>
            <person name="Pangilinan J."/>
            <person name="Park H.-J."/>
            <person name="Ramirez L."/>
            <person name="Alfaro M."/>
            <person name="Sun H."/>
            <person name="Tritt A."/>
            <person name="Yoshinaga Y."/>
            <person name="Zwiers L.-H."/>
            <person name="Turgeon B."/>
            <person name="Goodwin S."/>
            <person name="Spatafora J."/>
            <person name="Crous P."/>
            <person name="Grigoriev I."/>
        </authorList>
    </citation>
    <scope>NUCLEOTIDE SEQUENCE</scope>
    <source>
        <strain evidence="1">ATCC 200398</strain>
    </source>
</reference>
<protein>
    <submittedName>
        <fullName evidence="1">Uncharacterized protein</fullName>
    </submittedName>
</protein>
<gene>
    <name evidence="1" type="ORF">BDR25DRAFT_348371</name>
</gene>
<evidence type="ECO:0000313" key="1">
    <source>
        <dbReference type="EMBL" id="KAF2478086.1"/>
    </source>
</evidence>
<proteinExistence type="predicted"/>
<organism evidence="1 2">
    <name type="scientific">Lindgomyces ingoldianus</name>
    <dbReference type="NCBI Taxonomy" id="673940"/>
    <lineage>
        <taxon>Eukaryota</taxon>
        <taxon>Fungi</taxon>
        <taxon>Dikarya</taxon>
        <taxon>Ascomycota</taxon>
        <taxon>Pezizomycotina</taxon>
        <taxon>Dothideomycetes</taxon>
        <taxon>Pleosporomycetidae</taxon>
        <taxon>Pleosporales</taxon>
        <taxon>Lindgomycetaceae</taxon>
        <taxon>Lindgomyces</taxon>
    </lineage>
</organism>
<dbReference type="Proteomes" id="UP000799755">
    <property type="component" value="Unassembled WGS sequence"/>
</dbReference>
<keyword evidence="2" id="KW-1185">Reference proteome</keyword>
<dbReference type="EMBL" id="MU003492">
    <property type="protein sequence ID" value="KAF2478086.1"/>
    <property type="molecule type" value="Genomic_DNA"/>
</dbReference>
<comment type="caution">
    <text evidence="1">The sequence shown here is derived from an EMBL/GenBank/DDBJ whole genome shotgun (WGS) entry which is preliminary data.</text>
</comment>
<name>A0ACB6RHY4_9PLEO</name>
<accession>A0ACB6RHY4</accession>
<evidence type="ECO:0000313" key="2">
    <source>
        <dbReference type="Proteomes" id="UP000799755"/>
    </source>
</evidence>